<evidence type="ECO:0000313" key="2">
    <source>
        <dbReference type="EMBL" id="MFC5993236.1"/>
    </source>
</evidence>
<dbReference type="SUPFAM" id="SSF53335">
    <property type="entry name" value="S-adenosyl-L-methionine-dependent methyltransferases"/>
    <property type="match status" value="1"/>
</dbReference>
<dbReference type="GO" id="GO:0032259">
    <property type="term" value="P:methylation"/>
    <property type="evidence" value="ECO:0007669"/>
    <property type="project" value="UniProtKB-KW"/>
</dbReference>
<dbReference type="PANTHER" id="PTHR43861">
    <property type="entry name" value="TRANS-ACONITATE 2-METHYLTRANSFERASE-RELATED"/>
    <property type="match status" value="1"/>
</dbReference>
<evidence type="ECO:0000313" key="3">
    <source>
        <dbReference type="Proteomes" id="UP001596302"/>
    </source>
</evidence>
<organism evidence="2 3">
    <name type="scientific">Pseudonocardia hispaniensis</name>
    <dbReference type="NCBI Taxonomy" id="904933"/>
    <lineage>
        <taxon>Bacteria</taxon>
        <taxon>Bacillati</taxon>
        <taxon>Actinomycetota</taxon>
        <taxon>Actinomycetes</taxon>
        <taxon>Pseudonocardiales</taxon>
        <taxon>Pseudonocardiaceae</taxon>
        <taxon>Pseudonocardia</taxon>
    </lineage>
</organism>
<dbReference type="EC" id="2.1.1.-" evidence="2"/>
<dbReference type="InterPro" id="IPR029063">
    <property type="entry name" value="SAM-dependent_MTases_sf"/>
</dbReference>
<accession>A0ABW1IXP5</accession>
<dbReference type="PANTHER" id="PTHR43861:SF1">
    <property type="entry name" value="TRANS-ACONITATE 2-METHYLTRANSFERASE"/>
    <property type="match status" value="1"/>
</dbReference>
<sequence>MSTSDWKRAGRSWARRADWHDIAFAPFDQPLLDAAGCRPGERALDVGCGAATITLALADQVGPTGTAIGVDVSESLCTTARTRIAAAGITNAEIALGDAATTDLGPAPFDVVVSRFGVMFFADPVAAFTHLTRVLRPGGRVAFAVFRERDRNPWVDLAVQALQPFLPPSEELGAEPAGFSMADPERVGAILGDAGLVSVGFTPVDVLMTIGGGEGVDGAFRAVAGQLLAAGILRRLDPPTKAAAHEALRTALAEHLDGPAVRLGGSAWIVTAHRPRPGPT</sequence>
<dbReference type="Pfam" id="PF13847">
    <property type="entry name" value="Methyltransf_31"/>
    <property type="match status" value="1"/>
</dbReference>
<feature type="domain" description="Methyltransferase" evidence="1">
    <location>
        <begin position="40"/>
        <end position="147"/>
    </location>
</feature>
<evidence type="ECO:0000259" key="1">
    <source>
        <dbReference type="Pfam" id="PF13847"/>
    </source>
</evidence>
<dbReference type="Gene3D" id="3.40.50.150">
    <property type="entry name" value="Vaccinia Virus protein VP39"/>
    <property type="match status" value="1"/>
</dbReference>
<dbReference type="Proteomes" id="UP001596302">
    <property type="component" value="Unassembled WGS sequence"/>
</dbReference>
<reference evidence="3" key="1">
    <citation type="journal article" date="2019" name="Int. J. Syst. Evol. Microbiol.">
        <title>The Global Catalogue of Microorganisms (GCM) 10K type strain sequencing project: providing services to taxonomists for standard genome sequencing and annotation.</title>
        <authorList>
            <consortium name="The Broad Institute Genomics Platform"/>
            <consortium name="The Broad Institute Genome Sequencing Center for Infectious Disease"/>
            <person name="Wu L."/>
            <person name="Ma J."/>
        </authorList>
    </citation>
    <scope>NUCLEOTIDE SEQUENCE [LARGE SCALE GENOMIC DNA]</scope>
    <source>
        <strain evidence="3">CCM 8391</strain>
    </source>
</reference>
<comment type="caution">
    <text evidence="2">The sequence shown here is derived from an EMBL/GenBank/DDBJ whole genome shotgun (WGS) entry which is preliminary data.</text>
</comment>
<keyword evidence="3" id="KW-1185">Reference proteome</keyword>
<dbReference type="CDD" id="cd02440">
    <property type="entry name" value="AdoMet_MTases"/>
    <property type="match status" value="1"/>
</dbReference>
<dbReference type="RefSeq" id="WP_379582612.1">
    <property type="nucleotide sequence ID" value="NZ_JBHSQW010000009.1"/>
</dbReference>
<dbReference type="GO" id="GO:0008168">
    <property type="term" value="F:methyltransferase activity"/>
    <property type="evidence" value="ECO:0007669"/>
    <property type="project" value="UniProtKB-KW"/>
</dbReference>
<keyword evidence="2" id="KW-0808">Transferase</keyword>
<keyword evidence="2" id="KW-0489">Methyltransferase</keyword>
<dbReference type="InterPro" id="IPR025714">
    <property type="entry name" value="Methyltranfer_dom"/>
</dbReference>
<dbReference type="EMBL" id="JBHSQW010000009">
    <property type="protein sequence ID" value="MFC5993236.1"/>
    <property type="molecule type" value="Genomic_DNA"/>
</dbReference>
<name>A0ABW1IXP5_9PSEU</name>
<gene>
    <name evidence="2" type="ORF">ACFQE5_03300</name>
</gene>
<protein>
    <submittedName>
        <fullName evidence="2">Class I SAM-dependent methyltransferase</fullName>
        <ecNumber evidence="2">2.1.1.-</ecNumber>
    </submittedName>
</protein>
<proteinExistence type="predicted"/>